<evidence type="ECO:0000313" key="2">
    <source>
        <dbReference type="EMBL" id="WBA07695.1"/>
    </source>
</evidence>
<dbReference type="InterPro" id="IPR016181">
    <property type="entry name" value="Acyl_CoA_acyltransferase"/>
</dbReference>
<sequence length="180" mass="20060">MTNTRLEKGLFPLTTPRLSMRPMIKADWPLFHRLHTDNAVIAQCFDPMPLGDIEARFEQRLTPWSPDAKHWLCLVIVETATQMPIGVTGFLLEQDVAEVGYLLLPPYHGRGYGTESLQAVTDFAIYRGGARIINATVTAGNLASARVLEKVGFQLSRIDPDAFAIGGVCYDDWIYTYTAV</sequence>
<reference evidence="2" key="1">
    <citation type="submission" date="2022-09" db="EMBL/GenBank/DDBJ databases">
        <authorList>
            <person name="Li Z.-J."/>
        </authorList>
    </citation>
    <scope>NUCLEOTIDE SEQUENCE</scope>
    <source>
        <strain evidence="2">TGB11</strain>
    </source>
</reference>
<dbReference type="Proteomes" id="UP001164748">
    <property type="component" value="Chromosome"/>
</dbReference>
<dbReference type="EMBL" id="CP114588">
    <property type="protein sequence ID" value="WBA07695.1"/>
    <property type="molecule type" value="Genomic_DNA"/>
</dbReference>
<accession>A0AA47LQH5</accession>
<dbReference type="PANTHER" id="PTHR43792:SF1">
    <property type="entry name" value="N-ACETYLTRANSFERASE DOMAIN-CONTAINING PROTEIN"/>
    <property type="match status" value="1"/>
</dbReference>
<proteinExistence type="predicted"/>
<evidence type="ECO:0000259" key="1">
    <source>
        <dbReference type="PROSITE" id="PS51186"/>
    </source>
</evidence>
<dbReference type="CDD" id="cd04301">
    <property type="entry name" value="NAT_SF"/>
    <property type="match status" value="1"/>
</dbReference>
<dbReference type="Pfam" id="PF13302">
    <property type="entry name" value="Acetyltransf_3"/>
    <property type="match status" value="1"/>
</dbReference>
<dbReference type="GO" id="GO:0016747">
    <property type="term" value="F:acyltransferase activity, transferring groups other than amino-acyl groups"/>
    <property type="evidence" value="ECO:0007669"/>
    <property type="project" value="InterPro"/>
</dbReference>
<dbReference type="RefSeq" id="WP_269578312.1">
    <property type="nucleotide sequence ID" value="NZ_CP114588.1"/>
</dbReference>
<dbReference type="InterPro" id="IPR051531">
    <property type="entry name" value="N-acetyltransferase"/>
</dbReference>
<organism evidence="2 3">
    <name type="scientific">Salinivibrio kushneri</name>
    <dbReference type="NCBI Taxonomy" id="1908198"/>
    <lineage>
        <taxon>Bacteria</taxon>
        <taxon>Pseudomonadati</taxon>
        <taxon>Pseudomonadota</taxon>
        <taxon>Gammaproteobacteria</taxon>
        <taxon>Vibrionales</taxon>
        <taxon>Vibrionaceae</taxon>
        <taxon>Salinivibrio</taxon>
    </lineage>
</organism>
<dbReference type="PANTHER" id="PTHR43792">
    <property type="entry name" value="GNAT FAMILY, PUTATIVE (AFU_ORTHOLOGUE AFUA_3G00765)-RELATED-RELATED"/>
    <property type="match status" value="1"/>
</dbReference>
<dbReference type="InterPro" id="IPR000182">
    <property type="entry name" value="GNAT_dom"/>
</dbReference>
<feature type="domain" description="N-acetyltransferase" evidence="1">
    <location>
        <begin position="18"/>
        <end position="180"/>
    </location>
</feature>
<dbReference type="Gene3D" id="3.40.630.30">
    <property type="match status" value="1"/>
</dbReference>
<evidence type="ECO:0000313" key="3">
    <source>
        <dbReference type="Proteomes" id="UP001164748"/>
    </source>
</evidence>
<dbReference type="PROSITE" id="PS51186">
    <property type="entry name" value="GNAT"/>
    <property type="match status" value="1"/>
</dbReference>
<protein>
    <submittedName>
        <fullName evidence="2">GNAT family N-acetyltransferase</fullName>
    </submittedName>
</protein>
<dbReference type="SUPFAM" id="SSF55729">
    <property type="entry name" value="Acyl-CoA N-acyltransferases (Nat)"/>
    <property type="match status" value="1"/>
</dbReference>
<dbReference type="AlphaFoldDB" id="A0AA47LQH5"/>
<gene>
    <name evidence="2" type="ORF">N8M53_07410</name>
</gene>
<name>A0AA47LQH5_9GAMM</name>